<dbReference type="InterPro" id="IPR013320">
    <property type="entry name" value="ConA-like_dom_sf"/>
</dbReference>
<dbReference type="InterPro" id="IPR044060">
    <property type="entry name" value="Bacterial_rp_domain"/>
</dbReference>
<dbReference type="Gene3D" id="2.60.40.10">
    <property type="entry name" value="Immunoglobulins"/>
    <property type="match status" value="6"/>
</dbReference>
<dbReference type="PANTHER" id="PTHR44170:SF6">
    <property type="entry name" value="CONTACTIN"/>
    <property type="match status" value="1"/>
</dbReference>
<feature type="region of interest" description="Disordered" evidence="2">
    <location>
        <begin position="1139"/>
        <end position="1161"/>
    </location>
</feature>
<keyword evidence="1" id="KW-1015">Disulfide bond</keyword>
<comment type="caution">
    <text evidence="5">The sequence shown here is derived from an EMBL/GenBank/DDBJ whole genome shotgun (WGS) entry which is preliminary data.</text>
</comment>
<evidence type="ECO:0000256" key="2">
    <source>
        <dbReference type="SAM" id="MobiDB-lite"/>
    </source>
</evidence>
<feature type="domain" description="Fibronectin type-III" evidence="4">
    <location>
        <begin position="869"/>
        <end position="958"/>
    </location>
</feature>
<sequence length="1666" mass="179235">MIKVQNSSTIHFLVTIGLLVSATKTAAQDPCNVSMSSIPTTIELGDSVNFSVFAENCGASTSNDAGINISFPQLNQSGDLSRVSYNSSNLPSEAKCDAGSTLCLFLRPGTGGQLPTTLYVAYERYTSSWGAGSSRNINLSVTPRSLGTFTIQYRAYMNSPSGYLGEPTNGSQDQQNWWVMQKSLTVVQPKPDLIATIDAKLEPWEWGESVGFDLEVSNIGSGTAGSSTAHLVLSNDNTIGDGDDILIDSFSVAAGSWALSYPHTLPTSAPAGFPENGDVYFGLIADATDTVDEENEGNNTDSDRVTMSTPVEDPDLTAFLQTVGSEWNWGENVGFSVEIFNGGGPAGASTARLVMSNDSTIGDADDYFLHSFNVPAGTLAISHPELLPATPPAGFPENGTVWFGLIADFNDNLVESNEGNNTNFDVVTMSARIVENGTTVITHGYQLTGSFPGWVEDMADAIVARAGAGSIWMYIKNSNEFVLQSEFGGGGGETVLLFDWADESNNDWWGFSEAAGDSLFTALISGAADGDFSLDNLHFIGHSRGVVVNSEAAERLLHYEFVTQIDQFTALDPHWDGVGAIAEDDDVNQYTYPSRPVVGWLGTDFVDNYHSEDNECGNLDGAPFDGAYNFDLSGREVGHSAVHEWYRATIDLDWSISVPLCNPDTSLWYDQPEPGCFAEARSRNVSGYYHSRIGSGHTEFCPQTEKLEVKFNPEFEGILNGDFDRGPWGAYTIVYGVPGWGANGGGGDGDIENGALKLSDNETYLAHNPLFVPETAQWIQYRARVSHEDLDDTFEARINGVSMPCENLSLASETAEWKYCLIDATGYQGQIIQLGFYLIEGGDSLDAVVWVDDVQFFLDPTESGTPPDAPTNLEAVALSASSIEVNWQDNSIDEHSFKIERRMGAGPWAEIQVTGPTVESFTDTGLASSTAYEYRARASNEIGDSPYSNTDSATTQAPPPMPPSAPDGLIAFAASNTQIGLFWSDNSEDEEGFKIERKAAGGAWSEVGVNSANDNTFTDSGLPDSSTFDYRVRAWNGIGNSAYTNEDSATTDGLPLSAPNAPSSLNAIAVSSNRINVTWIDNSNNEVYFKLERRVGGSNWLLIATLPADEYSYADEGLTSSTTYEYRLRAWNSEGYSDHSNVDSATTLAPPPSPPNAPSTLNASAASANEILLDWVDNSDNEDLFKIERQSGGNGWSQLITVPANETTYFDVGLSSSTTYEYRIRAWNPAGHSGYSNEASDTTADSPSTPKIPRGIDASFDVYADKIQITWDDVSGEDYYEVYRCTDTSLGSCGAPISSSAGNVTTHDDFGAEIDVTYYYRVKACLSDTTCSDLSEYDAGRRNSVCLPLTLEHTGLGSDPVATPSGSTGCAPSGYHAGELINLTATPNSGWGVGSWNGTNNDGSTSTINQITMPTSAHTVSVHYVQHGTGEVLFSDGFEFFDSTPAATVQWFTTAEVLDDSIGDYTLTQNNALNTVYPVLVDGLHVARFDGSGTDNGSVNKSTPPNGDNPYLYRSGTLLGGDDGTVAFWMKVTEDRSTGYGLFYERSTSWGHLQVARWSGDLMTVKYGIDDVNTAQATVTGVDSWTHIAAVHVDDSLRFYVNGELVASGSAGSPGSAFATVIGCTRNGSTYFVGDMHDYRVWVGTVLTAQQIEDVYNEKASILQNQ</sequence>
<dbReference type="Proteomes" id="UP001359886">
    <property type="component" value="Unassembled WGS sequence"/>
</dbReference>
<dbReference type="InterPro" id="IPR029058">
    <property type="entry name" value="AB_hydrolase_fold"/>
</dbReference>
<dbReference type="GO" id="GO:0016020">
    <property type="term" value="C:membrane"/>
    <property type="evidence" value="ECO:0007669"/>
    <property type="project" value="UniProtKB-SubCell"/>
</dbReference>
<feature type="signal peptide" evidence="3">
    <location>
        <begin position="1"/>
        <end position="26"/>
    </location>
</feature>
<evidence type="ECO:0000313" key="6">
    <source>
        <dbReference type="Proteomes" id="UP001359886"/>
    </source>
</evidence>
<keyword evidence="3" id="KW-0732">Signal</keyword>
<dbReference type="InterPro" id="IPR013783">
    <property type="entry name" value="Ig-like_fold"/>
</dbReference>
<evidence type="ECO:0000256" key="1">
    <source>
        <dbReference type="ARBA" id="ARBA00023157"/>
    </source>
</evidence>
<dbReference type="Gene3D" id="2.60.120.200">
    <property type="match status" value="1"/>
</dbReference>
<organism evidence="5 6">
    <name type="scientific">Elongatibacter sediminis</name>
    <dbReference type="NCBI Taxonomy" id="3119006"/>
    <lineage>
        <taxon>Bacteria</taxon>
        <taxon>Pseudomonadati</taxon>
        <taxon>Pseudomonadota</taxon>
        <taxon>Gammaproteobacteria</taxon>
        <taxon>Chromatiales</taxon>
        <taxon>Wenzhouxiangellaceae</taxon>
        <taxon>Elongatibacter</taxon>
    </lineage>
</organism>
<feature type="compositionally biased region" description="Polar residues" evidence="2">
    <location>
        <begin position="946"/>
        <end position="956"/>
    </location>
</feature>
<dbReference type="SUPFAM" id="SSF49899">
    <property type="entry name" value="Concanavalin A-like lectins/glucanases"/>
    <property type="match status" value="1"/>
</dbReference>
<feature type="region of interest" description="Disordered" evidence="2">
    <location>
        <begin position="940"/>
        <end position="966"/>
    </location>
</feature>
<name>A0AAW9R4W0_9GAMM</name>
<evidence type="ECO:0000313" key="5">
    <source>
        <dbReference type="EMBL" id="MEJ8566277.1"/>
    </source>
</evidence>
<feature type="chain" id="PRO_5043858187" evidence="3">
    <location>
        <begin position="27"/>
        <end position="1666"/>
    </location>
</feature>
<dbReference type="Gene3D" id="3.40.50.1820">
    <property type="entry name" value="alpha/beta hydrolase"/>
    <property type="match status" value="1"/>
</dbReference>
<evidence type="ECO:0000256" key="3">
    <source>
        <dbReference type="SAM" id="SignalP"/>
    </source>
</evidence>
<feature type="domain" description="Fibronectin type-III" evidence="4">
    <location>
        <begin position="1061"/>
        <end position="1150"/>
    </location>
</feature>
<dbReference type="InterPro" id="IPR011635">
    <property type="entry name" value="CARDB"/>
</dbReference>
<dbReference type="Pfam" id="PF13385">
    <property type="entry name" value="Laminin_G_3"/>
    <property type="match status" value="1"/>
</dbReference>
<dbReference type="PROSITE" id="PS50853">
    <property type="entry name" value="FN3"/>
    <property type="match status" value="4"/>
</dbReference>
<dbReference type="SMART" id="SM00060">
    <property type="entry name" value="FN3"/>
    <property type="match status" value="5"/>
</dbReference>
<dbReference type="Pfam" id="PF00041">
    <property type="entry name" value="fn3"/>
    <property type="match status" value="2"/>
</dbReference>
<dbReference type="Pfam" id="PF07705">
    <property type="entry name" value="CARDB"/>
    <property type="match status" value="1"/>
</dbReference>
<dbReference type="InterPro" id="IPR003961">
    <property type="entry name" value="FN3_dom"/>
</dbReference>
<reference evidence="5 6" key="1">
    <citation type="submission" date="2024-02" db="EMBL/GenBank/DDBJ databases">
        <title>A novel Wenzhouxiangellaceae bacterium, isolated from coastal sediments.</title>
        <authorList>
            <person name="Du Z.-J."/>
            <person name="Ye Y.-Q."/>
            <person name="Zhang X.-Y."/>
        </authorList>
    </citation>
    <scope>NUCLEOTIDE SEQUENCE [LARGE SCALE GENOMIC DNA]</scope>
    <source>
        <strain evidence="5 6">CH-27</strain>
    </source>
</reference>
<feature type="domain" description="Fibronectin type-III" evidence="4">
    <location>
        <begin position="1157"/>
        <end position="1246"/>
    </location>
</feature>
<dbReference type="CDD" id="cd00063">
    <property type="entry name" value="FN3"/>
    <property type="match status" value="4"/>
</dbReference>
<feature type="domain" description="Fibronectin type-III" evidence="4">
    <location>
        <begin position="965"/>
        <end position="1054"/>
    </location>
</feature>
<dbReference type="RefSeq" id="WP_354693600.1">
    <property type="nucleotide sequence ID" value="NZ_JAZHOG010000001.1"/>
</dbReference>
<accession>A0AAW9R4W0</accession>
<proteinExistence type="predicted"/>
<dbReference type="EMBL" id="JAZHOG010000001">
    <property type="protein sequence ID" value="MEJ8566277.1"/>
    <property type="molecule type" value="Genomic_DNA"/>
</dbReference>
<protein>
    <submittedName>
        <fullName evidence="5">Fibronectin type III domain-containing protein</fullName>
    </submittedName>
</protein>
<dbReference type="GO" id="GO:0098609">
    <property type="term" value="P:cell-cell adhesion"/>
    <property type="evidence" value="ECO:0007669"/>
    <property type="project" value="TreeGrafter"/>
</dbReference>
<dbReference type="InterPro" id="IPR036116">
    <property type="entry name" value="FN3_sf"/>
</dbReference>
<dbReference type="SUPFAM" id="SSF49265">
    <property type="entry name" value="Fibronectin type III"/>
    <property type="match status" value="3"/>
</dbReference>
<gene>
    <name evidence="5" type="ORF">V3330_01460</name>
</gene>
<dbReference type="Pfam" id="PF18998">
    <property type="entry name" value="Flg_new_2"/>
    <property type="match status" value="1"/>
</dbReference>
<evidence type="ECO:0000259" key="4">
    <source>
        <dbReference type="PROSITE" id="PS50853"/>
    </source>
</evidence>
<keyword evidence="6" id="KW-1185">Reference proteome</keyword>
<dbReference type="PANTHER" id="PTHR44170">
    <property type="entry name" value="PROTEIN SIDEKICK"/>
    <property type="match status" value="1"/>
</dbReference>